<dbReference type="Proteomes" id="UP001289374">
    <property type="component" value="Unassembled WGS sequence"/>
</dbReference>
<proteinExistence type="predicted"/>
<reference evidence="1" key="1">
    <citation type="submission" date="2020-06" db="EMBL/GenBank/DDBJ databases">
        <authorList>
            <person name="Li T."/>
            <person name="Hu X."/>
            <person name="Zhang T."/>
            <person name="Song X."/>
            <person name="Zhang H."/>
            <person name="Dai N."/>
            <person name="Sheng W."/>
            <person name="Hou X."/>
            <person name="Wei L."/>
        </authorList>
    </citation>
    <scope>NUCLEOTIDE SEQUENCE</scope>
    <source>
        <strain evidence="1">K16</strain>
        <tissue evidence="1">Leaf</tissue>
    </source>
</reference>
<gene>
    <name evidence="1" type="ORF">Sango_1525300</name>
</gene>
<dbReference type="AlphaFoldDB" id="A0AAE2BT91"/>
<organism evidence="1 2">
    <name type="scientific">Sesamum angolense</name>
    <dbReference type="NCBI Taxonomy" id="2727404"/>
    <lineage>
        <taxon>Eukaryota</taxon>
        <taxon>Viridiplantae</taxon>
        <taxon>Streptophyta</taxon>
        <taxon>Embryophyta</taxon>
        <taxon>Tracheophyta</taxon>
        <taxon>Spermatophyta</taxon>
        <taxon>Magnoliopsida</taxon>
        <taxon>eudicotyledons</taxon>
        <taxon>Gunneridae</taxon>
        <taxon>Pentapetalae</taxon>
        <taxon>asterids</taxon>
        <taxon>lamiids</taxon>
        <taxon>Lamiales</taxon>
        <taxon>Pedaliaceae</taxon>
        <taxon>Sesamum</taxon>
    </lineage>
</organism>
<evidence type="ECO:0000313" key="1">
    <source>
        <dbReference type="EMBL" id="KAK4396887.1"/>
    </source>
</evidence>
<evidence type="ECO:0000313" key="2">
    <source>
        <dbReference type="Proteomes" id="UP001289374"/>
    </source>
</evidence>
<dbReference type="EMBL" id="JACGWL010000008">
    <property type="protein sequence ID" value="KAK4396887.1"/>
    <property type="molecule type" value="Genomic_DNA"/>
</dbReference>
<reference evidence="1" key="2">
    <citation type="journal article" date="2024" name="Plant">
        <title>Genomic evolution and insights into agronomic trait innovations of Sesamum species.</title>
        <authorList>
            <person name="Miao H."/>
            <person name="Wang L."/>
            <person name="Qu L."/>
            <person name="Liu H."/>
            <person name="Sun Y."/>
            <person name="Le M."/>
            <person name="Wang Q."/>
            <person name="Wei S."/>
            <person name="Zheng Y."/>
            <person name="Lin W."/>
            <person name="Duan Y."/>
            <person name="Cao H."/>
            <person name="Xiong S."/>
            <person name="Wang X."/>
            <person name="Wei L."/>
            <person name="Li C."/>
            <person name="Ma Q."/>
            <person name="Ju M."/>
            <person name="Zhao R."/>
            <person name="Li G."/>
            <person name="Mu C."/>
            <person name="Tian Q."/>
            <person name="Mei H."/>
            <person name="Zhang T."/>
            <person name="Gao T."/>
            <person name="Zhang H."/>
        </authorList>
    </citation>
    <scope>NUCLEOTIDE SEQUENCE</scope>
    <source>
        <strain evidence="1">K16</strain>
    </source>
</reference>
<protein>
    <submittedName>
        <fullName evidence="1">Uncharacterized protein</fullName>
    </submittedName>
</protein>
<keyword evidence="2" id="KW-1185">Reference proteome</keyword>
<name>A0AAE2BT91_9LAMI</name>
<comment type="caution">
    <text evidence="1">The sequence shown here is derived from an EMBL/GenBank/DDBJ whole genome shotgun (WGS) entry which is preliminary data.</text>
</comment>
<sequence>MAYALSVTSMYQECASEAHWIVVKTIHKYLRMTHEMSLVYGSGECILEGGGIAQVKESRSHHTFKHILRRYHLLWEVLGRGDMILDYITSTENTADPLTKPILDIAHTQHLHKMGLSQIGDWL</sequence>
<accession>A0AAE2BT91</accession>